<evidence type="ECO:0000256" key="5">
    <source>
        <dbReference type="ARBA" id="ARBA00022691"/>
    </source>
</evidence>
<dbReference type="InterPro" id="IPR036890">
    <property type="entry name" value="HATPase_C_sf"/>
</dbReference>
<dbReference type="InterPro" id="IPR001610">
    <property type="entry name" value="PAC"/>
</dbReference>
<reference evidence="13 14" key="1">
    <citation type="submission" date="2019-09" db="EMBL/GenBank/DDBJ databases">
        <title>Genome sequence of Roseospira marina, one of the more divergent members of the non-sulfur purple photosynthetic bacterial family, the Rhodospirillaceae.</title>
        <authorList>
            <person name="Meyer T."/>
            <person name="Kyndt J."/>
        </authorList>
    </citation>
    <scope>NUCLEOTIDE SEQUENCE [LARGE SCALE GENOMIC DNA]</scope>
    <source>
        <strain evidence="13 14">DSM 15113</strain>
    </source>
</reference>
<dbReference type="GO" id="GO:0006935">
    <property type="term" value="P:chemotaxis"/>
    <property type="evidence" value="ECO:0007669"/>
    <property type="project" value="UniProtKB-UniRule"/>
</dbReference>
<dbReference type="Gene3D" id="1.10.155.10">
    <property type="entry name" value="Chemotaxis receptor methyltransferase CheR, N-terminal domain"/>
    <property type="match status" value="1"/>
</dbReference>
<dbReference type="CDD" id="cd00075">
    <property type="entry name" value="HATPase"/>
    <property type="match status" value="1"/>
</dbReference>
<dbReference type="InterPro" id="IPR022641">
    <property type="entry name" value="CheR_N"/>
</dbReference>
<dbReference type="InterPro" id="IPR022642">
    <property type="entry name" value="CheR_C"/>
</dbReference>
<dbReference type="InterPro" id="IPR000014">
    <property type="entry name" value="PAS"/>
</dbReference>
<accession>A0A5M6I889</accession>
<dbReference type="Gene3D" id="3.30.450.20">
    <property type="entry name" value="PAS domain"/>
    <property type="match status" value="2"/>
</dbReference>
<dbReference type="InterPro" id="IPR000780">
    <property type="entry name" value="CheR_MeTrfase"/>
</dbReference>
<evidence type="ECO:0000259" key="12">
    <source>
        <dbReference type="PROSITE" id="PS50123"/>
    </source>
</evidence>
<keyword evidence="14" id="KW-1185">Reference proteome</keyword>
<feature type="coiled-coil region" evidence="7">
    <location>
        <begin position="639"/>
        <end position="729"/>
    </location>
</feature>
<dbReference type="NCBIfam" id="TIGR00229">
    <property type="entry name" value="sensory_box"/>
    <property type="match status" value="1"/>
</dbReference>
<dbReference type="PRINTS" id="PR00996">
    <property type="entry name" value="CHERMTFRASE"/>
</dbReference>
<evidence type="ECO:0000256" key="6">
    <source>
        <dbReference type="PROSITE-ProRule" id="PRU00050"/>
    </source>
</evidence>
<feature type="region of interest" description="Disordered" evidence="8">
    <location>
        <begin position="480"/>
        <end position="500"/>
    </location>
</feature>
<feature type="active site" evidence="6">
    <location>
        <position position="140"/>
    </location>
</feature>
<dbReference type="InterPro" id="IPR005467">
    <property type="entry name" value="His_kinase_dom"/>
</dbReference>
<dbReference type="PROSITE" id="PS50122">
    <property type="entry name" value="CHEB"/>
    <property type="match status" value="1"/>
</dbReference>
<dbReference type="Gene3D" id="3.40.50.150">
    <property type="entry name" value="Vaccinia Virus protein VP39"/>
    <property type="match status" value="1"/>
</dbReference>
<dbReference type="GO" id="GO:0000155">
    <property type="term" value="F:phosphorelay sensor kinase activity"/>
    <property type="evidence" value="ECO:0007669"/>
    <property type="project" value="InterPro"/>
</dbReference>
<sequence>MDNTAADPKAPMPLLVGVGASAGGLKAFQTLLEVLPPDTGMTFVFIQHLDPEHPSMMTDLLSRRTTMTVREIGDGMVPERDHVYMIPPGEHVILKDGALRLIQPRERRGERMAIDTFFRSLAEERSEDAAAIVLSGTGTDGSLGLREIKERGGLCLVQAPATADYDGMPTSAIRTGVVDNALDIADMPATLLAFERRVRERASSEEAAPSQNAFNRLVSVLAHQSGMDFRFYKTSTVVRRIERRMSMVRIEDADEYLTMLRNDPGERKALSRDLLISVTSFFRDPEVFEALRGMALPELIGDGPEDPLRIWVPGCATGEEAYTLAMLVQDTMDKTMRQRPVQIFATDVDTQALRVAREGVYAEGIAADLPEHWLNRYFVQQDGTYVVGKALRDMVVFAEQNLLTDPPFSRIDLLSCRNLLIYLKNEVQARVMGVFSFALREGGFLLLGSSESVGRADDLFSVVSKKHRLFRRTGQSAIPVLSPPPPSPIAHQAGSAPTRSNTMSIREIAHRAILEHVSPPCVLIDAAHQVRYYHGDTTPFLTQPPGEPTRSLMDMLRPGVKTRLRSLMRTVRENGDPKKPPRVVSESVSVRDPRGQRLAVRLAVATVESQLETLFLIAFQSEETDVLEQDNDAETSWMVRQLEQELTSTREDLQSTIEELETSNEELKASNEEVMSMNEEFQSTNEELETSKEELQSLNEELTTVNAQLQEKVSELEQANNDLTNLFEATDIAVVFVNKNGIINRFTPQAATLFKLRSSDLGRPVSELRLSAMDEGLHERILSVTRSLRPTSHVFESEDDRWFSERINPYRTSDDRIDGVVVSLIDITEETRIQRETARQRTLFSSVMQQATEGIVIAGADGRMVLVNDAARRLATGDPEGARVLDGPRFWGQAYRDDGAAVKPEDWILLRALNSRKALAETARLVRADDRHYDIAISAAPVFDDDGVVVAAVAIFRDITTERRLIADKEVAIATATAANDAKTRFLANLSHDLRTPLNAVLGFTDALLDDVYGTLAAPQAEALRMVLRAAGHLRDLVNDILDMARIEAGHLEMAPTRIPVQAAVAEAVRTARAQSRADRTVVEYELEPEAIAVWADPIRLKQVLINVLDNAFKYGPADGAVRVRARWSDAIGGVCIAVIDQGPGMAEEARAKAFEPFYRGESGDSEVEGVGLGLSLVHRILSLHGGTVRLDEADGGGLAVVMEFPGPPQDARA</sequence>
<dbReference type="InterPro" id="IPR013656">
    <property type="entry name" value="PAS_4"/>
</dbReference>
<keyword evidence="7" id="KW-0175">Coiled coil</keyword>
<feature type="domain" description="Histidine kinase" evidence="9">
    <location>
        <begin position="989"/>
        <end position="1209"/>
    </location>
</feature>
<dbReference type="GO" id="GO:0008983">
    <property type="term" value="F:protein-glutamate O-methyltransferase activity"/>
    <property type="evidence" value="ECO:0007669"/>
    <property type="project" value="UniProtKB-EC"/>
</dbReference>
<dbReference type="SUPFAM" id="SSF52738">
    <property type="entry name" value="Methylesterase CheB, C-terminal domain"/>
    <property type="match status" value="1"/>
</dbReference>
<feature type="active site" evidence="6">
    <location>
        <position position="21"/>
    </location>
</feature>
<evidence type="ECO:0000256" key="1">
    <source>
        <dbReference type="ARBA" id="ARBA00000085"/>
    </source>
</evidence>
<organism evidence="13 14">
    <name type="scientific">Roseospira marina</name>
    <dbReference type="NCBI Taxonomy" id="140057"/>
    <lineage>
        <taxon>Bacteria</taxon>
        <taxon>Pseudomonadati</taxon>
        <taxon>Pseudomonadota</taxon>
        <taxon>Alphaproteobacteria</taxon>
        <taxon>Rhodospirillales</taxon>
        <taxon>Rhodospirillaceae</taxon>
        <taxon>Roseospira</taxon>
    </lineage>
</organism>
<dbReference type="PANTHER" id="PTHR24422:SF27">
    <property type="entry name" value="PROTEIN-GLUTAMATE O-METHYLTRANSFERASE"/>
    <property type="match status" value="1"/>
</dbReference>
<dbReference type="SMART" id="SM00086">
    <property type="entry name" value="PAC"/>
    <property type="match status" value="2"/>
</dbReference>
<dbReference type="InterPro" id="IPR003661">
    <property type="entry name" value="HisK_dim/P_dom"/>
</dbReference>
<dbReference type="Pfam" id="PF02518">
    <property type="entry name" value="HATPase_c"/>
    <property type="match status" value="1"/>
</dbReference>
<dbReference type="OrthoDB" id="5287260at2"/>
<dbReference type="Pfam" id="PF00512">
    <property type="entry name" value="HisKA"/>
    <property type="match status" value="1"/>
</dbReference>
<dbReference type="InterPro" id="IPR000700">
    <property type="entry name" value="PAS-assoc_C"/>
</dbReference>
<evidence type="ECO:0000256" key="3">
    <source>
        <dbReference type="ARBA" id="ARBA00022603"/>
    </source>
</evidence>
<keyword evidence="4" id="KW-0808">Transferase</keyword>
<dbReference type="Pfam" id="PF03705">
    <property type="entry name" value="CheR_N"/>
    <property type="match status" value="1"/>
</dbReference>
<comment type="catalytic activity">
    <reaction evidence="1">
        <text>ATP + protein L-histidine = ADP + protein N-phospho-L-histidine.</text>
        <dbReference type="EC" id="2.7.13.3"/>
    </reaction>
</comment>
<dbReference type="InterPro" id="IPR029063">
    <property type="entry name" value="SAM-dependent_MTases_sf"/>
</dbReference>
<keyword evidence="5" id="KW-0949">S-adenosyl-L-methionine</keyword>
<dbReference type="Pfam" id="PF13596">
    <property type="entry name" value="PAS_10"/>
    <property type="match status" value="1"/>
</dbReference>
<dbReference type="GO" id="GO:0008984">
    <property type="term" value="F:protein-glutamate methylesterase activity"/>
    <property type="evidence" value="ECO:0007669"/>
    <property type="project" value="InterPro"/>
</dbReference>
<keyword evidence="6" id="KW-0145">Chemotaxis</keyword>
<dbReference type="Pfam" id="PF08448">
    <property type="entry name" value="PAS_4"/>
    <property type="match status" value="1"/>
</dbReference>
<dbReference type="SUPFAM" id="SSF47757">
    <property type="entry name" value="Chemotaxis receptor methyltransferase CheR, N-terminal domain"/>
    <property type="match status" value="1"/>
</dbReference>
<dbReference type="GO" id="GO:0032259">
    <property type="term" value="P:methylation"/>
    <property type="evidence" value="ECO:0007669"/>
    <property type="project" value="UniProtKB-KW"/>
</dbReference>
<keyword evidence="6" id="KW-0378">Hydrolase</keyword>
<evidence type="ECO:0000256" key="4">
    <source>
        <dbReference type="ARBA" id="ARBA00022679"/>
    </source>
</evidence>
<feature type="domain" description="PAC" evidence="10">
    <location>
        <begin position="919"/>
        <end position="971"/>
    </location>
</feature>
<feature type="domain" description="CheB-type methylesterase" evidence="11">
    <location>
        <begin position="11"/>
        <end position="193"/>
    </location>
</feature>
<evidence type="ECO:0000256" key="8">
    <source>
        <dbReference type="SAM" id="MobiDB-lite"/>
    </source>
</evidence>
<dbReference type="GO" id="GO:0000156">
    <property type="term" value="F:phosphorelay response regulator activity"/>
    <property type="evidence" value="ECO:0007669"/>
    <property type="project" value="InterPro"/>
</dbReference>
<protein>
    <submittedName>
        <fullName evidence="13">PAS domain-containing protein</fullName>
    </submittedName>
</protein>
<dbReference type="SMART" id="SM00387">
    <property type="entry name" value="HATPase_c"/>
    <property type="match status" value="1"/>
</dbReference>
<dbReference type="PROSITE" id="PS50113">
    <property type="entry name" value="PAC"/>
    <property type="match status" value="1"/>
</dbReference>
<proteinExistence type="predicted"/>
<evidence type="ECO:0000256" key="7">
    <source>
        <dbReference type="SAM" id="Coils"/>
    </source>
</evidence>
<dbReference type="InterPro" id="IPR036097">
    <property type="entry name" value="HisK_dim/P_sf"/>
</dbReference>
<evidence type="ECO:0000259" key="11">
    <source>
        <dbReference type="PROSITE" id="PS50122"/>
    </source>
</evidence>
<dbReference type="PANTHER" id="PTHR24422">
    <property type="entry name" value="CHEMOTAXIS PROTEIN METHYLTRANSFERASE"/>
    <property type="match status" value="1"/>
</dbReference>
<comment type="catalytic activity">
    <reaction evidence="2">
        <text>L-glutamyl-[protein] + S-adenosyl-L-methionine = [protein]-L-glutamate 5-O-methyl ester + S-adenosyl-L-homocysteine</text>
        <dbReference type="Rhea" id="RHEA:24452"/>
        <dbReference type="Rhea" id="RHEA-COMP:10208"/>
        <dbReference type="Rhea" id="RHEA-COMP:10311"/>
        <dbReference type="ChEBI" id="CHEBI:29973"/>
        <dbReference type="ChEBI" id="CHEBI:57856"/>
        <dbReference type="ChEBI" id="CHEBI:59789"/>
        <dbReference type="ChEBI" id="CHEBI:82795"/>
        <dbReference type="EC" id="2.1.1.80"/>
    </reaction>
</comment>
<dbReference type="Proteomes" id="UP000324065">
    <property type="component" value="Unassembled WGS sequence"/>
</dbReference>
<dbReference type="PROSITE" id="PS50109">
    <property type="entry name" value="HIS_KIN"/>
    <property type="match status" value="1"/>
</dbReference>
<dbReference type="CDD" id="cd00130">
    <property type="entry name" value="PAS"/>
    <property type="match status" value="1"/>
</dbReference>
<evidence type="ECO:0000313" key="14">
    <source>
        <dbReference type="Proteomes" id="UP000324065"/>
    </source>
</evidence>
<feature type="domain" description="CheR-type methyltransferase" evidence="12">
    <location>
        <begin position="202"/>
        <end position="475"/>
    </location>
</feature>
<dbReference type="SMART" id="SM00388">
    <property type="entry name" value="HisKA"/>
    <property type="match status" value="1"/>
</dbReference>
<evidence type="ECO:0000313" key="13">
    <source>
        <dbReference type="EMBL" id="KAA5603959.1"/>
    </source>
</evidence>
<evidence type="ECO:0000256" key="2">
    <source>
        <dbReference type="ARBA" id="ARBA00001541"/>
    </source>
</evidence>
<dbReference type="Pfam" id="PF01339">
    <property type="entry name" value="CheB_methylest"/>
    <property type="match status" value="1"/>
</dbReference>
<dbReference type="Gene3D" id="3.40.50.180">
    <property type="entry name" value="Methylesterase CheB, C-terminal domain"/>
    <property type="match status" value="1"/>
</dbReference>
<name>A0A5M6I889_9PROT</name>
<dbReference type="InterPro" id="IPR035909">
    <property type="entry name" value="CheB_C"/>
</dbReference>
<dbReference type="AlphaFoldDB" id="A0A5M6I889"/>
<dbReference type="EMBL" id="VWPJ01000026">
    <property type="protein sequence ID" value="KAA5603959.1"/>
    <property type="molecule type" value="Genomic_DNA"/>
</dbReference>
<dbReference type="Gene3D" id="1.10.287.130">
    <property type="match status" value="1"/>
</dbReference>
<gene>
    <name evidence="13" type="ORF">F1188_18225</name>
</gene>
<dbReference type="Gene3D" id="3.30.565.10">
    <property type="entry name" value="Histidine kinase-like ATPase, C-terminal domain"/>
    <property type="match status" value="1"/>
</dbReference>
<dbReference type="SUPFAM" id="SSF55785">
    <property type="entry name" value="PYP-like sensor domain (PAS domain)"/>
    <property type="match status" value="2"/>
</dbReference>
<evidence type="ECO:0000259" key="10">
    <source>
        <dbReference type="PROSITE" id="PS50113"/>
    </source>
</evidence>
<evidence type="ECO:0000259" key="9">
    <source>
        <dbReference type="PROSITE" id="PS50109"/>
    </source>
</evidence>
<dbReference type="Pfam" id="PF01739">
    <property type="entry name" value="CheR"/>
    <property type="match status" value="1"/>
</dbReference>
<dbReference type="SMART" id="SM00138">
    <property type="entry name" value="MeTrc"/>
    <property type="match status" value="1"/>
</dbReference>
<dbReference type="InterPro" id="IPR035965">
    <property type="entry name" value="PAS-like_dom_sf"/>
</dbReference>
<dbReference type="SUPFAM" id="SSF53335">
    <property type="entry name" value="S-adenosyl-L-methionine-dependent methyltransferases"/>
    <property type="match status" value="1"/>
</dbReference>
<dbReference type="SUPFAM" id="SSF55874">
    <property type="entry name" value="ATPase domain of HSP90 chaperone/DNA topoisomerase II/histidine kinase"/>
    <property type="match status" value="1"/>
</dbReference>
<dbReference type="PROSITE" id="PS50123">
    <property type="entry name" value="CHER"/>
    <property type="match status" value="1"/>
</dbReference>
<dbReference type="InterPro" id="IPR036804">
    <property type="entry name" value="CheR_N_sf"/>
</dbReference>
<dbReference type="SUPFAM" id="SSF47384">
    <property type="entry name" value="Homodimeric domain of signal transducing histidine kinase"/>
    <property type="match status" value="1"/>
</dbReference>
<keyword evidence="3" id="KW-0489">Methyltransferase</keyword>
<dbReference type="RefSeq" id="WP_150063882.1">
    <property type="nucleotide sequence ID" value="NZ_JACHII010000026.1"/>
</dbReference>
<feature type="active site" evidence="6">
    <location>
        <position position="48"/>
    </location>
</feature>
<dbReference type="CDD" id="cd16434">
    <property type="entry name" value="CheB-CheR_fusion"/>
    <property type="match status" value="1"/>
</dbReference>
<dbReference type="InterPro" id="IPR050903">
    <property type="entry name" value="Bact_Chemotaxis_MeTrfase"/>
</dbReference>
<comment type="caution">
    <text evidence="13">The sequence shown here is derived from an EMBL/GenBank/DDBJ whole genome shotgun (WGS) entry which is preliminary data.</text>
</comment>
<dbReference type="GO" id="GO:0005737">
    <property type="term" value="C:cytoplasm"/>
    <property type="evidence" value="ECO:0007669"/>
    <property type="project" value="InterPro"/>
</dbReference>
<dbReference type="InterPro" id="IPR003594">
    <property type="entry name" value="HATPase_dom"/>
</dbReference>
<dbReference type="InterPro" id="IPR000673">
    <property type="entry name" value="Sig_transdc_resp-reg_Me-estase"/>
</dbReference>
<dbReference type="CDD" id="cd00082">
    <property type="entry name" value="HisKA"/>
    <property type="match status" value="1"/>
</dbReference>